<organism evidence="1 2">
    <name type="scientific">Polyplax serrata</name>
    <name type="common">Common mouse louse</name>
    <dbReference type="NCBI Taxonomy" id="468196"/>
    <lineage>
        <taxon>Eukaryota</taxon>
        <taxon>Metazoa</taxon>
        <taxon>Ecdysozoa</taxon>
        <taxon>Arthropoda</taxon>
        <taxon>Hexapoda</taxon>
        <taxon>Insecta</taxon>
        <taxon>Pterygota</taxon>
        <taxon>Neoptera</taxon>
        <taxon>Paraneoptera</taxon>
        <taxon>Psocodea</taxon>
        <taxon>Troctomorpha</taxon>
        <taxon>Phthiraptera</taxon>
        <taxon>Anoplura</taxon>
        <taxon>Polyplacidae</taxon>
        <taxon>Polyplax</taxon>
    </lineage>
</organism>
<evidence type="ECO:0000313" key="2">
    <source>
        <dbReference type="Proteomes" id="UP001359485"/>
    </source>
</evidence>
<sequence>MGIRTARRAGKVPEVTVSNFRAAILAAEHVKRSQKQCVVVVVVMRIEGKLNPENLHYLPDVAQHQRPFYEFKSKACANFNSNSKSFHRHGTPLPHGDASASKGTPCQVFL</sequence>
<dbReference type="EMBL" id="JAWJWF010000003">
    <property type="protein sequence ID" value="KAK6635962.1"/>
    <property type="molecule type" value="Genomic_DNA"/>
</dbReference>
<proteinExistence type="predicted"/>
<protein>
    <submittedName>
        <fullName evidence="1">Uncharacterized protein</fullName>
    </submittedName>
</protein>
<accession>A0ABR1B6U5</accession>
<keyword evidence="2" id="KW-1185">Reference proteome</keyword>
<evidence type="ECO:0000313" key="1">
    <source>
        <dbReference type="EMBL" id="KAK6635962.1"/>
    </source>
</evidence>
<name>A0ABR1B6U5_POLSC</name>
<gene>
    <name evidence="1" type="ORF">RUM44_001217</name>
</gene>
<reference evidence="1 2" key="1">
    <citation type="submission" date="2023-09" db="EMBL/GenBank/DDBJ databases">
        <title>Genomes of two closely related lineages of the louse Polyplax serrata with different host specificities.</title>
        <authorList>
            <person name="Martinu J."/>
            <person name="Tarabai H."/>
            <person name="Stefka J."/>
            <person name="Hypsa V."/>
        </authorList>
    </citation>
    <scope>NUCLEOTIDE SEQUENCE [LARGE SCALE GENOMIC DNA]</scope>
    <source>
        <strain evidence="1">98ZLc_SE</strain>
    </source>
</reference>
<dbReference type="Proteomes" id="UP001359485">
    <property type="component" value="Unassembled WGS sequence"/>
</dbReference>
<comment type="caution">
    <text evidence="1">The sequence shown here is derived from an EMBL/GenBank/DDBJ whole genome shotgun (WGS) entry which is preliminary data.</text>
</comment>